<dbReference type="AlphaFoldDB" id="A0A4C2A620"/>
<name>A0A4C2A620_EUMVA</name>
<evidence type="ECO:0000313" key="2">
    <source>
        <dbReference type="Proteomes" id="UP000299102"/>
    </source>
</evidence>
<protein>
    <submittedName>
        <fullName evidence="1">Uncharacterized protein</fullName>
    </submittedName>
</protein>
<organism evidence="1 2">
    <name type="scientific">Eumeta variegata</name>
    <name type="common">Bagworm moth</name>
    <name type="synonym">Eumeta japonica</name>
    <dbReference type="NCBI Taxonomy" id="151549"/>
    <lineage>
        <taxon>Eukaryota</taxon>
        <taxon>Metazoa</taxon>
        <taxon>Ecdysozoa</taxon>
        <taxon>Arthropoda</taxon>
        <taxon>Hexapoda</taxon>
        <taxon>Insecta</taxon>
        <taxon>Pterygota</taxon>
        <taxon>Neoptera</taxon>
        <taxon>Endopterygota</taxon>
        <taxon>Lepidoptera</taxon>
        <taxon>Glossata</taxon>
        <taxon>Ditrysia</taxon>
        <taxon>Tineoidea</taxon>
        <taxon>Psychidae</taxon>
        <taxon>Oiketicinae</taxon>
        <taxon>Eumeta</taxon>
    </lineage>
</organism>
<keyword evidence="2" id="KW-1185">Reference proteome</keyword>
<comment type="caution">
    <text evidence="1">The sequence shown here is derived from an EMBL/GenBank/DDBJ whole genome shotgun (WGS) entry which is preliminary data.</text>
</comment>
<dbReference type="Proteomes" id="UP000299102">
    <property type="component" value="Unassembled WGS sequence"/>
</dbReference>
<proteinExistence type="predicted"/>
<evidence type="ECO:0000313" key="1">
    <source>
        <dbReference type="EMBL" id="GBP94599.1"/>
    </source>
</evidence>
<dbReference type="EMBL" id="BGZK01002525">
    <property type="protein sequence ID" value="GBP94599.1"/>
    <property type="molecule type" value="Genomic_DNA"/>
</dbReference>
<reference evidence="1 2" key="1">
    <citation type="journal article" date="2019" name="Commun. Biol.">
        <title>The bagworm genome reveals a unique fibroin gene that provides high tensile strength.</title>
        <authorList>
            <person name="Kono N."/>
            <person name="Nakamura H."/>
            <person name="Ohtoshi R."/>
            <person name="Tomita M."/>
            <person name="Numata K."/>
            <person name="Arakawa K."/>
        </authorList>
    </citation>
    <scope>NUCLEOTIDE SEQUENCE [LARGE SCALE GENOMIC DNA]</scope>
</reference>
<sequence>MPRCPLRGIHMAITRRRHPMPIGRDGRSPQCSNLLGLRTRANQQVASEVFCSVKVGHTPRTWVRGSSLVFLSLSPRKEKTKKKNASGAVARQPSHFETRLNKEVKSERKRCPSFVHRHTAIISFTPRRVLGKKSIPRCGLTRRYRESSLRDAVTRRYLKSQLKFKI</sequence>
<accession>A0A4C2A620</accession>
<gene>
    <name evidence="1" type="ORF">EVAR_65924_1</name>
</gene>